<keyword evidence="3" id="KW-1185">Reference proteome</keyword>
<evidence type="ECO:0000256" key="1">
    <source>
        <dbReference type="SAM" id="MobiDB-lite"/>
    </source>
</evidence>
<dbReference type="EMBL" id="JAEAOA010000610">
    <property type="protein sequence ID" value="KAK3611192.1"/>
    <property type="molecule type" value="Genomic_DNA"/>
</dbReference>
<feature type="region of interest" description="Disordered" evidence="1">
    <location>
        <begin position="270"/>
        <end position="314"/>
    </location>
</feature>
<gene>
    <name evidence="2" type="ORF">CHS0354_009444</name>
</gene>
<reference evidence="2" key="2">
    <citation type="journal article" date="2021" name="Genome Biol. Evol.">
        <title>Developing a high-quality reference genome for a parasitic bivalve with doubly uniparental inheritance (Bivalvia: Unionida).</title>
        <authorList>
            <person name="Smith C.H."/>
        </authorList>
    </citation>
    <scope>NUCLEOTIDE SEQUENCE</scope>
    <source>
        <strain evidence="2">CHS0354</strain>
        <tissue evidence="2">Mantle</tissue>
    </source>
</reference>
<dbReference type="Proteomes" id="UP001195483">
    <property type="component" value="Unassembled WGS sequence"/>
</dbReference>
<evidence type="ECO:0000313" key="2">
    <source>
        <dbReference type="EMBL" id="KAK3611192.1"/>
    </source>
</evidence>
<feature type="region of interest" description="Disordered" evidence="1">
    <location>
        <begin position="101"/>
        <end position="121"/>
    </location>
</feature>
<feature type="region of interest" description="Disordered" evidence="1">
    <location>
        <begin position="224"/>
        <end position="249"/>
    </location>
</feature>
<feature type="region of interest" description="Disordered" evidence="1">
    <location>
        <begin position="20"/>
        <end position="70"/>
    </location>
</feature>
<proteinExistence type="predicted"/>
<sequence>MSGKVTIESPKIRRTYLVTIYPSPNPAGGPRHNHAPKTQLPAKSTSKPPPVRPSCRTGHQHLGGRVMSPASIPTAPATLEGGTVRHTNPLLVDRLHHDPQVTNGQSRHHPPIPMDGLSRPTSCLQRNNKVDILPKSRRPGLARSTPMLPKAKPIRPTPALDGRAKSPISARRPNQVPSKPLYPCHWQLDQVDPLKPHGNWTKSPLAQAPGGRVSHLHPNFQAASSSCHHLHPSPWQPDKVHPTSPSPQQTGLVAHSKFLVTGQSRPYTFPRWPGQVTPTFHKTGVRQNRPKPHGGLAKTRPLTTSPGALASPQARCRYQSQHLNY</sequence>
<comment type="caution">
    <text evidence="2">The sequence shown here is derived from an EMBL/GenBank/DDBJ whole genome shotgun (WGS) entry which is preliminary data.</text>
</comment>
<protein>
    <submittedName>
        <fullName evidence="2">Uncharacterized protein</fullName>
    </submittedName>
</protein>
<organism evidence="2 3">
    <name type="scientific">Potamilus streckersoni</name>
    <dbReference type="NCBI Taxonomy" id="2493646"/>
    <lineage>
        <taxon>Eukaryota</taxon>
        <taxon>Metazoa</taxon>
        <taxon>Spiralia</taxon>
        <taxon>Lophotrochozoa</taxon>
        <taxon>Mollusca</taxon>
        <taxon>Bivalvia</taxon>
        <taxon>Autobranchia</taxon>
        <taxon>Heteroconchia</taxon>
        <taxon>Palaeoheterodonta</taxon>
        <taxon>Unionida</taxon>
        <taxon>Unionoidea</taxon>
        <taxon>Unionidae</taxon>
        <taxon>Ambleminae</taxon>
        <taxon>Lampsilini</taxon>
        <taxon>Potamilus</taxon>
    </lineage>
</organism>
<reference evidence="2" key="1">
    <citation type="journal article" date="2021" name="Genome Biol. Evol.">
        <title>A High-Quality Reference Genome for a Parasitic Bivalve with Doubly Uniparental Inheritance (Bivalvia: Unionida).</title>
        <authorList>
            <person name="Smith C.H."/>
        </authorList>
    </citation>
    <scope>NUCLEOTIDE SEQUENCE</scope>
    <source>
        <strain evidence="2">CHS0354</strain>
    </source>
</reference>
<name>A0AAE0WF35_9BIVA</name>
<evidence type="ECO:0000313" key="3">
    <source>
        <dbReference type="Proteomes" id="UP001195483"/>
    </source>
</evidence>
<feature type="region of interest" description="Disordered" evidence="1">
    <location>
        <begin position="135"/>
        <end position="182"/>
    </location>
</feature>
<reference evidence="2" key="3">
    <citation type="submission" date="2023-05" db="EMBL/GenBank/DDBJ databases">
        <authorList>
            <person name="Smith C.H."/>
        </authorList>
    </citation>
    <scope>NUCLEOTIDE SEQUENCE</scope>
    <source>
        <strain evidence="2">CHS0354</strain>
        <tissue evidence="2">Mantle</tissue>
    </source>
</reference>
<dbReference type="AlphaFoldDB" id="A0AAE0WF35"/>
<accession>A0AAE0WF35</accession>